<evidence type="ECO:0000256" key="1">
    <source>
        <dbReference type="SAM" id="Phobius"/>
    </source>
</evidence>
<organism evidence="2 3">
    <name type="scientific">Mucilaginibacter sabulilitoris</name>
    <dbReference type="NCBI Taxonomy" id="1173583"/>
    <lineage>
        <taxon>Bacteria</taxon>
        <taxon>Pseudomonadati</taxon>
        <taxon>Bacteroidota</taxon>
        <taxon>Sphingobacteriia</taxon>
        <taxon>Sphingobacteriales</taxon>
        <taxon>Sphingobacteriaceae</taxon>
        <taxon>Mucilaginibacter</taxon>
    </lineage>
</organism>
<keyword evidence="1" id="KW-0812">Transmembrane</keyword>
<evidence type="ECO:0000313" key="2">
    <source>
        <dbReference type="EMBL" id="WPU95831.1"/>
    </source>
</evidence>
<accession>A0ABZ0TRT3</accession>
<name>A0ABZ0TRT3_9SPHI</name>
<evidence type="ECO:0008006" key="4">
    <source>
        <dbReference type="Google" id="ProtNLM"/>
    </source>
</evidence>
<dbReference type="Proteomes" id="UP001324380">
    <property type="component" value="Chromosome"/>
</dbReference>
<proteinExistence type="predicted"/>
<feature type="transmembrane region" description="Helical" evidence="1">
    <location>
        <begin position="96"/>
        <end position="126"/>
    </location>
</feature>
<dbReference type="EMBL" id="CP139558">
    <property type="protein sequence ID" value="WPU95831.1"/>
    <property type="molecule type" value="Genomic_DNA"/>
</dbReference>
<keyword evidence="3" id="KW-1185">Reference proteome</keyword>
<gene>
    <name evidence="2" type="ORF">SNE25_09905</name>
</gene>
<reference evidence="2 3" key="1">
    <citation type="submission" date="2023-11" db="EMBL/GenBank/DDBJ databases">
        <title>Analysis of the Genomes of Mucilaginibacter gossypii cycad 4 and M. sabulilitoris SNA2: microbes with the potential for plant growth promotion.</title>
        <authorList>
            <person name="Hirsch A.M."/>
            <person name="Humm E."/>
            <person name="Rubbi M."/>
            <person name="Del Vecchio G."/>
            <person name="Ha S.M."/>
            <person name="Pellegrini M."/>
            <person name="Gunsalus R.P."/>
        </authorList>
    </citation>
    <scope>NUCLEOTIDE SEQUENCE [LARGE SCALE GENOMIC DNA]</scope>
    <source>
        <strain evidence="2 3">SNA2</strain>
    </source>
</reference>
<sequence>MQLILQILVLSLLALVWIQDLRYRAVSWVIFPLLLAGIAALRLLSGELIAEVWPQLLVNVSVLAVILLLLTLYVLIKNRQLVRITDHYLGSGDILFFLVTACCLSVLNFLFFFVSSLASAGLIQLVWWRINKNRQIPLAGIQALLLIFLLAGDWWYFHQGVTDDGWLLQLYTPWNRN</sequence>
<keyword evidence="1" id="KW-1133">Transmembrane helix</keyword>
<protein>
    <recommendedName>
        <fullName evidence="4">Prepilin type IV endopeptidase peptidase domain-containing protein</fullName>
    </recommendedName>
</protein>
<feature type="transmembrane region" description="Helical" evidence="1">
    <location>
        <begin position="56"/>
        <end position="76"/>
    </location>
</feature>
<feature type="transmembrane region" description="Helical" evidence="1">
    <location>
        <begin position="28"/>
        <end position="44"/>
    </location>
</feature>
<keyword evidence="1" id="KW-0472">Membrane</keyword>
<evidence type="ECO:0000313" key="3">
    <source>
        <dbReference type="Proteomes" id="UP001324380"/>
    </source>
</evidence>
<dbReference type="RefSeq" id="WP_321564937.1">
    <property type="nucleotide sequence ID" value="NZ_CP139558.1"/>
</dbReference>
<feature type="transmembrane region" description="Helical" evidence="1">
    <location>
        <begin position="138"/>
        <end position="157"/>
    </location>
</feature>